<protein>
    <recommendedName>
        <fullName evidence="3">Secreted protein</fullName>
    </recommendedName>
</protein>
<accession>A0A0P7AGB1</accession>
<comment type="caution">
    <text evidence="1">The sequence shown here is derived from an EMBL/GenBank/DDBJ whole genome shotgun (WGS) entry which is preliminary data.</text>
</comment>
<evidence type="ECO:0008006" key="3">
    <source>
        <dbReference type="Google" id="ProtNLM"/>
    </source>
</evidence>
<dbReference type="RefSeq" id="WP_054558146.1">
    <property type="nucleotide sequence ID" value="NZ_LDJX01000002.1"/>
</dbReference>
<sequence length="257" mass="28584">MLRNIVVFTFVVLYGTSISAQLDGYKYIVVPKKFLTFKEYNQYQSSTIIKHFMQQAGFNVLYEDELPQDGAANRCLALFADVQDNSSMLKTKVAIALNDCKGNSVYLTPEAQTKEKDLLKAYKEVITEASSYFTGLTHNYRPPTAPKKINTQVTEQSKAPSPISASPTDGNIVPTEAKEGLSANNGTSLNAIGTNDGYLLVDGADTIQYRLTKTAAENVFHADKKGVKGIVYQKEGKWYFESEKEQDKMVEELVIVF</sequence>
<organism evidence="1 2">
    <name type="scientific">Croceitalea dokdonensis DOKDO 023</name>
    <dbReference type="NCBI Taxonomy" id="1300341"/>
    <lineage>
        <taxon>Bacteria</taxon>
        <taxon>Pseudomonadati</taxon>
        <taxon>Bacteroidota</taxon>
        <taxon>Flavobacteriia</taxon>
        <taxon>Flavobacteriales</taxon>
        <taxon>Flavobacteriaceae</taxon>
        <taxon>Croceitalea</taxon>
    </lineage>
</organism>
<proteinExistence type="predicted"/>
<evidence type="ECO:0000313" key="2">
    <source>
        <dbReference type="Proteomes" id="UP000050280"/>
    </source>
</evidence>
<evidence type="ECO:0000313" key="1">
    <source>
        <dbReference type="EMBL" id="KPM32489.1"/>
    </source>
</evidence>
<gene>
    <name evidence="1" type="ORF">I595_907</name>
</gene>
<dbReference type="STRING" id="1300341.I595_907"/>
<name>A0A0P7AGB1_9FLAO</name>
<keyword evidence="2" id="KW-1185">Reference proteome</keyword>
<dbReference type="Proteomes" id="UP000050280">
    <property type="component" value="Unassembled WGS sequence"/>
</dbReference>
<reference evidence="1 2" key="1">
    <citation type="submission" date="2015-09" db="EMBL/GenBank/DDBJ databases">
        <title>Genome sequence of the marine flavobacterium Croceitalea dokdonensis DOKDO 023 that contains proton- and sodium-pumping rhodopsins.</title>
        <authorList>
            <person name="Kwon S.-K."/>
            <person name="Lee H.K."/>
            <person name="Kwak M.-J."/>
            <person name="Kim J.F."/>
        </authorList>
    </citation>
    <scope>NUCLEOTIDE SEQUENCE [LARGE SCALE GENOMIC DNA]</scope>
    <source>
        <strain evidence="1 2">DOKDO 023</strain>
    </source>
</reference>
<dbReference type="EMBL" id="LDJX01000002">
    <property type="protein sequence ID" value="KPM32489.1"/>
    <property type="molecule type" value="Genomic_DNA"/>
</dbReference>
<dbReference type="AlphaFoldDB" id="A0A0P7AGB1"/>
<dbReference type="OrthoDB" id="1274006at2"/>